<dbReference type="GO" id="GO:0071555">
    <property type="term" value="P:cell wall organization"/>
    <property type="evidence" value="ECO:0007669"/>
    <property type="project" value="UniProtKB-KW"/>
</dbReference>
<keyword evidence="6 13" id="KW-0732">Signal</keyword>
<dbReference type="Gene3D" id="3.20.20.370">
    <property type="entry name" value="Glycoside hydrolase/deacetylase"/>
    <property type="match status" value="1"/>
</dbReference>
<dbReference type="Pfam" id="PF01522">
    <property type="entry name" value="Polysacc_deac_1"/>
    <property type="match status" value="1"/>
</dbReference>
<dbReference type="RefSeq" id="XP_028474601.1">
    <property type="nucleotide sequence ID" value="XM_028617294.1"/>
</dbReference>
<comment type="caution">
    <text evidence="15">The sequence shown here is derived from an EMBL/GenBank/DDBJ whole genome shotgun (WGS) entry which is preliminary data.</text>
</comment>
<evidence type="ECO:0000259" key="14">
    <source>
        <dbReference type="PROSITE" id="PS51677"/>
    </source>
</evidence>
<feature type="signal peptide" evidence="13">
    <location>
        <begin position="1"/>
        <end position="19"/>
    </location>
</feature>
<name>A0A427XL27_9TREE</name>
<dbReference type="Proteomes" id="UP000279236">
    <property type="component" value="Unassembled WGS sequence"/>
</dbReference>
<dbReference type="PROSITE" id="PS51677">
    <property type="entry name" value="NODB"/>
    <property type="match status" value="1"/>
</dbReference>
<dbReference type="GO" id="GO:0005975">
    <property type="term" value="P:carbohydrate metabolic process"/>
    <property type="evidence" value="ECO:0007669"/>
    <property type="project" value="InterPro"/>
</dbReference>
<dbReference type="InterPro" id="IPR011330">
    <property type="entry name" value="Glyco_hydro/deAcase_b/a-brl"/>
</dbReference>
<evidence type="ECO:0000256" key="12">
    <source>
        <dbReference type="ARBA" id="ARBA00023316"/>
    </source>
</evidence>
<protein>
    <submittedName>
        <fullName evidence="15">Carbohydrate esterase 4 protein</fullName>
    </submittedName>
</protein>
<evidence type="ECO:0000313" key="16">
    <source>
        <dbReference type="Proteomes" id="UP000279236"/>
    </source>
</evidence>
<sequence length="247" mass="26957">MIVAPLFAVVALLASSASAVCNGAAKVITNCKNTNQVALTFDDGPYLYEDDISSRFTAAGAHATFFLNGNNWACIYDHADTLLNLQAAGHTLASHTWSHPDLTKLDYNGIDQELEKVEAAFIKILGLKPTYFRPPYGNYNDLVLQVLRDRGYQKVFIWSDDTEDADGQSVSYGQNVITSAANTAGPHMVLMHSTEPHTHDQLVPFALTAFKNKGYGIVSADTCLGSDGEWPYVYIGPPGTRDSTWKC</sequence>
<comment type="subcellular location">
    <subcellularLocation>
        <location evidence="2">Cell membrane</location>
        <topology evidence="2">Lipid-anchor</topology>
        <topology evidence="2">GPI-anchor</topology>
    </subcellularLocation>
</comment>
<evidence type="ECO:0000256" key="3">
    <source>
        <dbReference type="ARBA" id="ARBA00022475"/>
    </source>
</evidence>
<evidence type="ECO:0000256" key="1">
    <source>
        <dbReference type="ARBA" id="ARBA00001941"/>
    </source>
</evidence>
<evidence type="ECO:0000256" key="4">
    <source>
        <dbReference type="ARBA" id="ARBA00022622"/>
    </source>
</evidence>
<dbReference type="PANTHER" id="PTHR46471:SF2">
    <property type="entry name" value="CHITIN DEACETYLASE-RELATED"/>
    <property type="match status" value="1"/>
</dbReference>
<organism evidence="15 16">
    <name type="scientific">Apiotrichum porosum</name>
    <dbReference type="NCBI Taxonomy" id="105984"/>
    <lineage>
        <taxon>Eukaryota</taxon>
        <taxon>Fungi</taxon>
        <taxon>Dikarya</taxon>
        <taxon>Basidiomycota</taxon>
        <taxon>Agaricomycotina</taxon>
        <taxon>Tremellomycetes</taxon>
        <taxon>Trichosporonales</taxon>
        <taxon>Trichosporonaceae</taxon>
        <taxon>Apiotrichum</taxon>
    </lineage>
</organism>
<evidence type="ECO:0000256" key="9">
    <source>
        <dbReference type="ARBA" id="ARBA00023180"/>
    </source>
</evidence>
<gene>
    <name evidence="15" type="primary">D25</name>
    <name evidence="15" type="ORF">EHS24_001503</name>
</gene>
<comment type="cofactor">
    <cofactor evidence="1">
        <name>Co(2+)</name>
        <dbReference type="ChEBI" id="CHEBI:48828"/>
    </cofactor>
</comment>
<feature type="domain" description="NodB homology" evidence="14">
    <location>
        <begin position="35"/>
        <end position="218"/>
    </location>
</feature>
<dbReference type="InterPro" id="IPR002509">
    <property type="entry name" value="NODB_dom"/>
</dbReference>
<reference evidence="15 16" key="1">
    <citation type="submission" date="2018-11" db="EMBL/GenBank/DDBJ databases">
        <title>Genome sequence of Apiotrichum porosum DSM 27194.</title>
        <authorList>
            <person name="Aliyu H."/>
            <person name="Gorte O."/>
            <person name="Ochsenreither K."/>
        </authorList>
    </citation>
    <scope>NUCLEOTIDE SEQUENCE [LARGE SCALE GENOMIC DNA]</scope>
    <source>
        <strain evidence="15 16">DSM 27194</strain>
    </source>
</reference>
<dbReference type="EMBL" id="RSCE01000010">
    <property type="protein sequence ID" value="RSH79454.1"/>
    <property type="molecule type" value="Genomic_DNA"/>
</dbReference>
<evidence type="ECO:0000256" key="6">
    <source>
        <dbReference type="ARBA" id="ARBA00022729"/>
    </source>
</evidence>
<dbReference type="GO" id="GO:0098552">
    <property type="term" value="C:side of membrane"/>
    <property type="evidence" value="ECO:0007669"/>
    <property type="project" value="UniProtKB-KW"/>
</dbReference>
<keyword evidence="16" id="KW-1185">Reference proteome</keyword>
<evidence type="ECO:0000256" key="13">
    <source>
        <dbReference type="SAM" id="SignalP"/>
    </source>
</evidence>
<dbReference type="STRING" id="105984.A0A427XL27"/>
<dbReference type="GO" id="GO:0005886">
    <property type="term" value="C:plasma membrane"/>
    <property type="evidence" value="ECO:0007669"/>
    <property type="project" value="UniProtKB-SubCell"/>
</dbReference>
<keyword evidence="8" id="KW-0472">Membrane</keyword>
<proteinExistence type="predicted"/>
<dbReference type="CDD" id="cd10951">
    <property type="entry name" value="CE4_ClCDA_like"/>
    <property type="match status" value="1"/>
</dbReference>
<evidence type="ECO:0000256" key="5">
    <source>
        <dbReference type="ARBA" id="ARBA00022723"/>
    </source>
</evidence>
<evidence type="ECO:0000256" key="2">
    <source>
        <dbReference type="ARBA" id="ARBA00004609"/>
    </source>
</evidence>
<keyword evidence="5" id="KW-0479">Metal-binding</keyword>
<evidence type="ECO:0000256" key="8">
    <source>
        <dbReference type="ARBA" id="ARBA00023136"/>
    </source>
</evidence>
<dbReference type="OrthoDB" id="2125469at2759"/>
<dbReference type="AlphaFoldDB" id="A0A427XL27"/>
<keyword evidence="10" id="KW-0119">Carbohydrate metabolism</keyword>
<evidence type="ECO:0000256" key="7">
    <source>
        <dbReference type="ARBA" id="ARBA00022801"/>
    </source>
</evidence>
<accession>A0A427XL27</accession>
<feature type="chain" id="PRO_5019372540" evidence="13">
    <location>
        <begin position="20"/>
        <end position="247"/>
    </location>
</feature>
<keyword evidence="9" id="KW-0325">Glycoprotein</keyword>
<keyword evidence="4" id="KW-0336">GPI-anchor</keyword>
<evidence type="ECO:0000313" key="15">
    <source>
        <dbReference type="EMBL" id="RSH79454.1"/>
    </source>
</evidence>
<dbReference type="GO" id="GO:0046872">
    <property type="term" value="F:metal ion binding"/>
    <property type="evidence" value="ECO:0007669"/>
    <property type="project" value="UniProtKB-KW"/>
</dbReference>
<dbReference type="GO" id="GO:0016810">
    <property type="term" value="F:hydrolase activity, acting on carbon-nitrogen (but not peptide) bonds"/>
    <property type="evidence" value="ECO:0007669"/>
    <property type="project" value="InterPro"/>
</dbReference>
<keyword evidence="7" id="KW-0378">Hydrolase</keyword>
<keyword evidence="3" id="KW-1003">Cell membrane</keyword>
<evidence type="ECO:0000256" key="11">
    <source>
        <dbReference type="ARBA" id="ARBA00023288"/>
    </source>
</evidence>
<keyword evidence="11" id="KW-0449">Lipoprotein</keyword>
<dbReference type="GeneID" id="39586046"/>
<dbReference type="SUPFAM" id="SSF88713">
    <property type="entry name" value="Glycoside hydrolase/deacetylase"/>
    <property type="match status" value="1"/>
</dbReference>
<evidence type="ECO:0000256" key="10">
    <source>
        <dbReference type="ARBA" id="ARBA00023277"/>
    </source>
</evidence>
<keyword evidence="12" id="KW-0961">Cell wall biogenesis/degradation</keyword>
<dbReference type="PANTHER" id="PTHR46471">
    <property type="entry name" value="CHITIN DEACETYLASE"/>
    <property type="match status" value="1"/>
</dbReference>